<organism evidence="1 2">
    <name type="scientific">Halonotius aquaticus</name>
    <dbReference type="NCBI Taxonomy" id="2216978"/>
    <lineage>
        <taxon>Archaea</taxon>
        <taxon>Methanobacteriati</taxon>
        <taxon>Methanobacteriota</taxon>
        <taxon>Stenosarchaea group</taxon>
        <taxon>Halobacteria</taxon>
        <taxon>Halobacteriales</taxon>
        <taxon>Haloferacaceae</taxon>
        <taxon>Halonotius</taxon>
    </lineage>
</organism>
<dbReference type="EMBL" id="QKNY01000003">
    <property type="protein sequence ID" value="RJX44911.1"/>
    <property type="molecule type" value="Genomic_DNA"/>
</dbReference>
<name>A0A3A6QDU8_9EURY</name>
<evidence type="ECO:0000313" key="1">
    <source>
        <dbReference type="EMBL" id="RJX44911.1"/>
    </source>
</evidence>
<dbReference type="Proteomes" id="UP000276588">
    <property type="component" value="Unassembled WGS sequence"/>
</dbReference>
<proteinExistence type="predicted"/>
<reference evidence="1 2" key="1">
    <citation type="submission" date="2018-06" db="EMBL/GenBank/DDBJ databases">
        <title>Halonotius sp. F13-13 a new haloarchaeeon isolated from a solar saltern from Isla Cristina, Huelva, Spain.</title>
        <authorList>
            <person name="Duran-Viseras A."/>
            <person name="Sanchez-Porro C."/>
            <person name="Ventosa A."/>
        </authorList>
    </citation>
    <scope>NUCLEOTIDE SEQUENCE [LARGE SCALE GENOMIC DNA]</scope>
    <source>
        <strain evidence="1 2">F13-13</strain>
    </source>
</reference>
<sequence length="233" mass="24670">MKGDGPADLQVIDRFDGGVGWLAYPDETMQRASHALATPDGVWVIDPVDAAGVDDLLVEVGEAGPGVSEVAGVAVCLDRHKRDAAAIARRHDVDVYVPTWMSGVADEIDATVSRFRSDLGDSGFESFVIRDSSLPPWQEAGLYNPETGTMVVPESVGTAAYFLAGEERLGVHPMLRLTPPEGLRSHGRPERILVGHGAGIHEDAGGALEGALRSSRANTPSLYAKTLKGFLTG</sequence>
<gene>
    <name evidence="1" type="ORF">DM826_00965</name>
</gene>
<accession>A0A3A6QDU8</accession>
<evidence type="ECO:0000313" key="2">
    <source>
        <dbReference type="Proteomes" id="UP000276588"/>
    </source>
</evidence>
<comment type="caution">
    <text evidence="1">The sequence shown here is derived from an EMBL/GenBank/DDBJ whole genome shotgun (WGS) entry which is preliminary data.</text>
</comment>
<keyword evidence="2" id="KW-1185">Reference proteome</keyword>
<protein>
    <recommendedName>
        <fullName evidence="3">Glyoxylase, beta-lactamase superfamily II</fullName>
    </recommendedName>
</protein>
<evidence type="ECO:0008006" key="3">
    <source>
        <dbReference type="Google" id="ProtNLM"/>
    </source>
</evidence>
<dbReference type="AlphaFoldDB" id="A0A3A6QDU8"/>